<dbReference type="Gene3D" id="3.90.1150.10">
    <property type="entry name" value="Aspartate Aminotransferase, domain 1"/>
    <property type="match status" value="1"/>
</dbReference>
<evidence type="ECO:0000256" key="4">
    <source>
        <dbReference type="ARBA" id="ARBA00022898"/>
    </source>
</evidence>
<keyword evidence="4" id="KW-0663">Pyridoxal phosphate</keyword>
<feature type="domain" description="Aminotransferase class I/classII large" evidence="5">
    <location>
        <begin position="31"/>
        <end position="363"/>
    </location>
</feature>
<dbReference type="EMBL" id="CP002545">
    <property type="protein sequence ID" value="ADY53872.1"/>
    <property type="molecule type" value="Genomic_DNA"/>
</dbReference>
<dbReference type="GO" id="GO:0030170">
    <property type="term" value="F:pyridoxal phosphate binding"/>
    <property type="evidence" value="ECO:0007669"/>
    <property type="project" value="InterPro"/>
</dbReference>
<dbReference type="InterPro" id="IPR015424">
    <property type="entry name" value="PyrdxlP-dep_Trfase"/>
</dbReference>
<dbReference type="EC" id="2.3.1.47" evidence="6"/>
<dbReference type="InterPro" id="IPR004839">
    <property type="entry name" value="Aminotransferase_I/II_large"/>
</dbReference>
<dbReference type="RefSeq" id="WP_013634355.1">
    <property type="nucleotide sequence ID" value="NC_015177.1"/>
</dbReference>
<dbReference type="HOGENOM" id="CLU_015846_3_0_10"/>
<dbReference type="OrthoDB" id="9807157at2"/>
<comment type="similarity">
    <text evidence="2">Belongs to the class-II pyridoxal-phosphate-dependent aminotransferase family. BioF subfamily.</text>
</comment>
<dbReference type="PANTHER" id="PTHR13693">
    <property type="entry name" value="CLASS II AMINOTRANSFERASE/8-AMINO-7-OXONONANOATE SYNTHASE"/>
    <property type="match status" value="1"/>
</dbReference>
<evidence type="ECO:0000256" key="1">
    <source>
        <dbReference type="ARBA" id="ARBA00001933"/>
    </source>
</evidence>
<dbReference type="SUPFAM" id="SSF53383">
    <property type="entry name" value="PLP-dependent transferases"/>
    <property type="match status" value="1"/>
</dbReference>
<dbReference type="KEGG" id="psn:Pedsa_3337"/>
<dbReference type="InterPro" id="IPR015421">
    <property type="entry name" value="PyrdxlP-dep_Trfase_major"/>
</dbReference>
<keyword evidence="6" id="KW-0012">Acyltransferase</keyword>
<reference evidence="7" key="2">
    <citation type="submission" date="2011-02" db="EMBL/GenBank/DDBJ databases">
        <title>The complete genome of Pedobacter saltans DSM 12145.</title>
        <authorList>
            <consortium name="US DOE Joint Genome Institute (JGI-PGF)"/>
            <person name="Lucas S."/>
            <person name="Copeland A."/>
            <person name="Lapidus A."/>
            <person name="Bruce D."/>
            <person name="Goodwin L."/>
            <person name="Pitluck S."/>
            <person name="Kyrpides N."/>
            <person name="Mavromatis K."/>
            <person name="Pagani I."/>
            <person name="Ivanova N."/>
            <person name="Ovchinnikova G."/>
            <person name="Lu M."/>
            <person name="Detter J.C."/>
            <person name="Han C."/>
            <person name="Land M."/>
            <person name="Hauser L."/>
            <person name="Markowitz V."/>
            <person name="Cheng J.-F."/>
            <person name="Hugenholtz P."/>
            <person name="Woyke T."/>
            <person name="Wu D."/>
            <person name="Tindall B."/>
            <person name="Pomrenke H.G."/>
            <person name="Brambilla E."/>
            <person name="Klenk H.-P."/>
            <person name="Eisen J.A."/>
        </authorList>
    </citation>
    <scope>NUCLEOTIDE SEQUENCE [LARGE SCALE GENOMIC DNA]</scope>
    <source>
        <strain evidence="7">ATCC 51119 / DSM 12145 / JCM 21818 / LMG 10337 / NBRC 100064 / NCIMB 13643</strain>
    </source>
</reference>
<keyword evidence="7" id="KW-1185">Reference proteome</keyword>
<comment type="cofactor">
    <cofactor evidence="1">
        <name>pyridoxal 5'-phosphate</name>
        <dbReference type="ChEBI" id="CHEBI:597326"/>
    </cofactor>
</comment>
<evidence type="ECO:0000313" key="7">
    <source>
        <dbReference type="Proteomes" id="UP000000310"/>
    </source>
</evidence>
<dbReference type="InterPro" id="IPR050087">
    <property type="entry name" value="AON_synthase_class-II"/>
</dbReference>
<dbReference type="Gene3D" id="3.40.640.10">
    <property type="entry name" value="Type I PLP-dependent aspartate aminotransferase-like (Major domain)"/>
    <property type="match status" value="1"/>
</dbReference>
<dbReference type="Proteomes" id="UP000000310">
    <property type="component" value="Chromosome"/>
</dbReference>
<organism evidence="6 7">
    <name type="scientific">Pseudopedobacter saltans (strain ATCC 51119 / DSM 12145 / JCM 21818 / CCUG 39354 / LMG 10337 / NBRC 100064 / NCIMB 13643)</name>
    <name type="common">Pedobacter saltans</name>
    <dbReference type="NCBI Taxonomy" id="762903"/>
    <lineage>
        <taxon>Bacteria</taxon>
        <taxon>Pseudomonadati</taxon>
        <taxon>Bacteroidota</taxon>
        <taxon>Sphingobacteriia</taxon>
        <taxon>Sphingobacteriales</taxon>
        <taxon>Sphingobacteriaceae</taxon>
        <taxon>Pseudopedobacter</taxon>
    </lineage>
</organism>
<name>F0SCM8_PSESL</name>
<dbReference type="Pfam" id="PF00155">
    <property type="entry name" value="Aminotran_1_2"/>
    <property type="match status" value="1"/>
</dbReference>
<protein>
    <submittedName>
        <fullName evidence="6">8-amino-7-oxononanoate synthase</fullName>
        <ecNumber evidence="6">2.3.1.47</ecNumber>
    </submittedName>
</protein>
<dbReference type="eggNOG" id="COG0156">
    <property type="taxonomic scope" value="Bacteria"/>
</dbReference>
<dbReference type="STRING" id="762903.Pedsa_3337"/>
<dbReference type="GO" id="GO:0008710">
    <property type="term" value="F:8-amino-7-oxononanoate synthase activity"/>
    <property type="evidence" value="ECO:0007669"/>
    <property type="project" value="UniProtKB-EC"/>
</dbReference>
<reference evidence="6 7" key="1">
    <citation type="journal article" date="2011" name="Stand. Genomic Sci.">
        <title>Complete genome sequence of the gliding, heparinolytic Pedobacter saltans type strain (113).</title>
        <authorList>
            <person name="Liolios K."/>
            <person name="Sikorski J."/>
            <person name="Lu M."/>
            <person name="Nolan M."/>
            <person name="Lapidus A."/>
            <person name="Lucas S."/>
            <person name="Hammon N."/>
            <person name="Deshpande S."/>
            <person name="Cheng J.F."/>
            <person name="Tapia R."/>
            <person name="Han C."/>
            <person name="Goodwin L."/>
            <person name="Pitluck S."/>
            <person name="Huntemann M."/>
            <person name="Ivanova N."/>
            <person name="Pagani I."/>
            <person name="Mavromatis K."/>
            <person name="Ovchinikova G."/>
            <person name="Pati A."/>
            <person name="Chen A."/>
            <person name="Palaniappan K."/>
            <person name="Land M."/>
            <person name="Hauser L."/>
            <person name="Brambilla E.M."/>
            <person name="Kotsyurbenko O."/>
            <person name="Rohde M."/>
            <person name="Tindall B.J."/>
            <person name="Abt B."/>
            <person name="Goker M."/>
            <person name="Detter J.C."/>
            <person name="Woyke T."/>
            <person name="Bristow J."/>
            <person name="Eisen J.A."/>
            <person name="Markowitz V."/>
            <person name="Hugenholtz P."/>
            <person name="Klenk H.P."/>
            <person name="Kyrpides N.C."/>
        </authorList>
    </citation>
    <scope>NUCLEOTIDE SEQUENCE [LARGE SCALE GENOMIC DNA]</scope>
    <source>
        <strain evidence="7">ATCC 51119 / DSM 12145 / JCM 21818 / LMG 10337 / NBRC 100064 / NCIMB 13643</strain>
    </source>
</reference>
<sequence length="371" mass="41725">MLTLQAQLLNRLEQRESEGILRKLKIGKASIDFCSNDYLGLTRDQTFQQQILKTALENPKSLMGSTGSRLISGNTETTMQVESFLAENHGNKSALLFPSGYKANLALFSCIAQRNDTILVDEYVHRSVHDGCLLSNATKWKFKHNDLDHLESLLKKMKGNTLIAIESLYSMDGDFAPLEDIAELAFRYQANLIVDEAHALGVFGKGLVYQNQLQNKVFATIATYGKAMGLNGAAVLGSRVLKEYLINFASPFIYSTAASDFQSLSIRASYKYMDEHPDLAIRLQKNIEYFRSHQVHSISQEKSPIQIVQFPSSTKLRQAVTALSAIDIETYSVFAPTVKPGLERLRICLHQFNSFAEIDRLCRIIKQHQYV</sequence>
<dbReference type="InterPro" id="IPR015422">
    <property type="entry name" value="PyrdxlP-dep_Trfase_small"/>
</dbReference>
<proteinExistence type="inferred from homology"/>
<evidence type="ECO:0000313" key="6">
    <source>
        <dbReference type="EMBL" id="ADY53872.1"/>
    </source>
</evidence>
<accession>F0SCM8</accession>
<gene>
    <name evidence="6" type="ordered locus">Pedsa_3337</name>
</gene>
<dbReference type="AlphaFoldDB" id="F0SCM8"/>
<evidence type="ECO:0000256" key="2">
    <source>
        <dbReference type="ARBA" id="ARBA00010008"/>
    </source>
</evidence>
<evidence type="ECO:0000259" key="5">
    <source>
        <dbReference type="Pfam" id="PF00155"/>
    </source>
</evidence>
<keyword evidence="3 6" id="KW-0808">Transferase</keyword>
<dbReference type="GO" id="GO:0009102">
    <property type="term" value="P:biotin biosynthetic process"/>
    <property type="evidence" value="ECO:0007669"/>
    <property type="project" value="TreeGrafter"/>
</dbReference>
<dbReference type="PANTHER" id="PTHR13693:SF77">
    <property type="entry name" value="8-AMINO-7-OXONONANOATE SYNTHASE"/>
    <property type="match status" value="1"/>
</dbReference>
<evidence type="ECO:0000256" key="3">
    <source>
        <dbReference type="ARBA" id="ARBA00022679"/>
    </source>
</evidence>